<dbReference type="Gene3D" id="3.30.2400.10">
    <property type="entry name" value="Major capsid protein gp5"/>
    <property type="match status" value="1"/>
</dbReference>
<comment type="subcellular location">
    <subcellularLocation>
        <location evidence="1">Virion</location>
    </subcellularLocation>
</comment>
<evidence type="ECO:0000256" key="4">
    <source>
        <dbReference type="ARBA" id="ARBA00022801"/>
    </source>
</evidence>
<dbReference type="Gene3D" id="3.30.2320.10">
    <property type="entry name" value="hypothetical protein PF0899 domain"/>
    <property type="match status" value="1"/>
</dbReference>
<dbReference type="InterPro" id="IPR054613">
    <property type="entry name" value="Peptidase_S78_dom"/>
</dbReference>
<evidence type="ECO:0000256" key="2">
    <source>
        <dbReference type="ARBA" id="ARBA00022612"/>
    </source>
</evidence>
<evidence type="ECO:0000313" key="8">
    <source>
        <dbReference type="Proteomes" id="UP000009047"/>
    </source>
</evidence>
<accession>E1QJ59</accession>
<evidence type="ECO:0000256" key="3">
    <source>
        <dbReference type="ARBA" id="ARBA00022670"/>
    </source>
</evidence>
<gene>
    <name evidence="7" type="ordered locus">Deba_2238</name>
</gene>
<dbReference type="AlphaFoldDB" id="E1QJ59"/>
<organism evidence="7 8">
    <name type="scientific">Desulfarculus baarsii (strain ATCC 33931 / DSM 2075 / LMG 7858 / VKM B-1802 / 2st14)</name>
    <dbReference type="NCBI Taxonomy" id="644282"/>
    <lineage>
        <taxon>Bacteria</taxon>
        <taxon>Pseudomonadati</taxon>
        <taxon>Thermodesulfobacteriota</taxon>
        <taxon>Desulfarculia</taxon>
        <taxon>Desulfarculales</taxon>
        <taxon>Desulfarculaceae</taxon>
        <taxon>Desulfarculus</taxon>
    </lineage>
</organism>
<dbReference type="SUPFAM" id="SSF56563">
    <property type="entry name" value="Major capsid protein gp5"/>
    <property type="match status" value="1"/>
</dbReference>
<name>E1QJ59_DESB2</name>
<dbReference type="HOGENOM" id="CLU_028959_0_0_7"/>
<dbReference type="Pfam" id="PF05065">
    <property type="entry name" value="Phage_capsid"/>
    <property type="match status" value="1"/>
</dbReference>
<keyword evidence="8" id="KW-1185">Reference proteome</keyword>
<keyword evidence="4" id="KW-0378">Hydrolase</keyword>
<dbReference type="Pfam" id="PF04586">
    <property type="entry name" value="Peptidase_S78"/>
    <property type="match status" value="1"/>
</dbReference>
<dbReference type="EMBL" id="CP002085">
    <property type="protein sequence ID" value="ADK85602.1"/>
    <property type="molecule type" value="Genomic_DNA"/>
</dbReference>
<feature type="domain" description="Phage capsid-like C-terminal" evidence="6">
    <location>
        <begin position="274"/>
        <end position="549"/>
    </location>
</feature>
<dbReference type="GO" id="GO:0008233">
    <property type="term" value="F:peptidase activity"/>
    <property type="evidence" value="ECO:0007669"/>
    <property type="project" value="UniProtKB-KW"/>
</dbReference>
<evidence type="ECO:0000259" key="6">
    <source>
        <dbReference type="Pfam" id="PF05065"/>
    </source>
</evidence>
<sequence length="571" mass="61576">MATTESRTMSLELGRKADEEARCIGASLSSEAPVARRGGDEILEHTPEAVDLSRAPLPLLEGHDASRVNIGVVEDLRLAGGKLRGVLRFGATGRAKELWEDVKAGIVRGISIGYEVLETRNQPGGYRVVRWRPLEVSLVAVPADGTVGIGRGYNYLEGMKKMDKNDMLQRQAQLADEIETLAARDSLTPDEGVVFARLREEADTLTRRMEMLDAAAKLRPAADKPRPRIVVEDRAAASESHGFRGLGEFVRAVMGGRDERLQTRAMNSVSGVDGGFLIPQAYGAPILDMALEQSILASRCKVYRTNAASLTVPAISDSDHSADRGGLVATWTAEGAEMTPDDIQVRAMTFNPHKLTLLLKATREFMEDAPNAEAFIRETLAAEIRWAIDHNCILAGNGVGKPLAIFNSDALATVAKESAQSNDTFLWENAVNMAAKLAPAAEGKAVWLMSPSLKGQVYTMAQTVGTGGSNVWSDVSTGGKGQNLLGHPIIWSEHTSVLGDKGDVMLVNPSAYALCIRSELRLEASRDIYFTSDHVAFRATVRLDGMPIKNGLLTLADGVTEVADFVTLAAR</sequence>
<dbReference type="InterPro" id="IPR024455">
    <property type="entry name" value="Phage_capsid"/>
</dbReference>
<dbReference type="eggNOG" id="COG3740">
    <property type="taxonomic scope" value="Bacteria"/>
</dbReference>
<dbReference type="KEGG" id="dbr:Deba_2238"/>
<evidence type="ECO:0000313" key="7">
    <source>
        <dbReference type="EMBL" id="ADK85602.1"/>
    </source>
</evidence>
<keyword evidence="3" id="KW-0645">Protease</keyword>
<evidence type="ECO:0000259" key="5">
    <source>
        <dbReference type="Pfam" id="PF04586"/>
    </source>
</evidence>
<keyword evidence="2" id="KW-1188">Viral release from host cell</keyword>
<dbReference type="GO" id="GO:0006508">
    <property type="term" value="P:proteolysis"/>
    <property type="evidence" value="ECO:0007669"/>
    <property type="project" value="UniProtKB-KW"/>
</dbReference>
<dbReference type="OrthoDB" id="9786516at2"/>
<reference evidence="7 8" key="1">
    <citation type="journal article" date="2010" name="Stand. Genomic Sci.">
        <title>Complete genome sequence of Desulfarculus baarsii type strain (2st14).</title>
        <authorList>
            <person name="Sun H."/>
            <person name="Spring S."/>
            <person name="Lapidus A."/>
            <person name="Davenport K."/>
            <person name="Del Rio T.G."/>
            <person name="Tice H."/>
            <person name="Nolan M."/>
            <person name="Copeland A."/>
            <person name="Cheng J.F."/>
            <person name="Lucas S."/>
            <person name="Tapia R."/>
            <person name="Goodwin L."/>
            <person name="Pitluck S."/>
            <person name="Ivanova N."/>
            <person name="Pagani I."/>
            <person name="Mavromatis K."/>
            <person name="Ovchinnikova G."/>
            <person name="Pati A."/>
            <person name="Chen A."/>
            <person name="Palaniappan K."/>
            <person name="Hauser L."/>
            <person name="Chang Y.J."/>
            <person name="Jeffries C.D."/>
            <person name="Detter J.C."/>
            <person name="Han C."/>
            <person name="Rohde M."/>
            <person name="Brambilla E."/>
            <person name="Goker M."/>
            <person name="Woyke T."/>
            <person name="Bristow J."/>
            <person name="Eisen J.A."/>
            <person name="Markowitz V."/>
            <person name="Hugenholtz P."/>
            <person name="Kyrpides N.C."/>
            <person name="Klenk H.P."/>
            <person name="Land M."/>
        </authorList>
    </citation>
    <scope>NUCLEOTIDE SEQUENCE [LARGE SCALE GENOMIC DNA]</scope>
    <source>
        <strain evidence="8">ATCC 33931 / DSM 2075 / LMG 7858 / VKM B-1802 / 2st14</strain>
    </source>
</reference>
<evidence type="ECO:0000256" key="1">
    <source>
        <dbReference type="ARBA" id="ARBA00004328"/>
    </source>
</evidence>
<proteinExistence type="predicted"/>
<feature type="domain" description="Prohead serine protease" evidence="5">
    <location>
        <begin position="39"/>
        <end position="144"/>
    </location>
</feature>
<dbReference type="STRING" id="644282.Deba_2238"/>
<dbReference type="eggNOG" id="COG4653">
    <property type="taxonomic scope" value="Bacteria"/>
</dbReference>
<protein>
    <submittedName>
        <fullName evidence="7">Phage major capsid protein, HK97 family</fullName>
    </submittedName>
</protein>
<dbReference type="Proteomes" id="UP000009047">
    <property type="component" value="Chromosome"/>
</dbReference>
<dbReference type="NCBIfam" id="TIGR01554">
    <property type="entry name" value="major_cap_HK97"/>
    <property type="match status" value="1"/>
</dbReference>
<dbReference type="InterPro" id="IPR054612">
    <property type="entry name" value="Phage_capsid-like_C"/>
</dbReference>